<name>A0A3D9HQ00_9PROT</name>
<evidence type="ECO:0000256" key="5">
    <source>
        <dbReference type="SAM" id="SignalP"/>
    </source>
</evidence>
<dbReference type="EMBL" id="QRDW01000003">
    <property type="protein sequence ID" value="RED51567.1"/>
    <property type="molecule type" value="Genomic_DNA"/>
</dbReference>
<dbReference type="RefSeq" id="WP_115936524.1">
    <property type="nucleotide sequence ID" value="NZ_QRDW01000003.1"/>
</dbReference>
<dbReference type="AlphaFoldDB" id="A0A3D9HQ00"/>
<dbReference type="Gene3D" id="3.60.15.10">
    <property type="entry name" value="Ribonuclease Z/Hydroxyacylglutathione hydrolase-like"/>
    <property type="match status" value="1"/>
</dbReference>
<evidence type="ECO:0000256" key="4">
    <source>
        <dbReference type="ARBA" id="ARBA00022833"/>
    </source>
</evidence>
<comment type="similarity">
    <text evidence="1">Belongs to the metallo-beta-lactamase superfamily.</text>
</comment>
<evidence type="ECO:0000256" key="1">
    <source>
        <dbReference type="ARBA" id="ARBA00007749"/>
    </source>
</evidence>
<dbReference type="InterPro" id="IPR036866">
    <property type="entry name" value="RibonucZ/Hydroxyglut_hydro"/>
</dbReference>
<dbReference type="OrthoDB" id="9773738at2"/>
<feature type="signal peptide" evidence="5">
    <location>
        <begin position="1"/>
        <end position="27"/>
    </location>
</feature>
<evidence type="ECO:0000313" key="7">
    <source>
        <dbReference type="EMBL" id="RED51567.1"/>
    </source>
</evidence>
<dbReference type="InterPro" id="IPR001279">
    <property type="entry name" value="Metallo-B-lactamas"/>
</dbReference>
<protein>
    <submittedName>
        <fullName evidence="7">Glyoxylase-like metal-dependent hydrolase (Beta-lactamase superfamily II)</fullName>
    </submittedName>
</protein>
<proteinExistence type="inferred from homology"/>
<dbReference type="CDD" id="cd07720">
    <property type="entry name" value="OPHC2-like_MBL-fold"/>
    <property type="match status" value="1"/>
</dbReference>
<dbReference type="GO" id="GO:0016787">
    <property type="term" value="F:hydrolase activity"/>
    <property type="evidence" value="ECO:0007669"/>
    <property type="project" value="UniProtKB-KW"/>
</dbReference>
<keyword evidence="2" id="KW-0479">Metal-binding</keyword>
<feature type="chain" id="PRO_5017835184" evidence="5">
    <location>
        <begin position="28"/>
        <end position="339"/>
    </location>
</feature>
<gene>
    <name evidence="7" type="ORF">DFP90_103370</name>
</gene>
<dbReference type="GO" id="GO:0046872">
    <property type="term" value="F:metal ion binding"/>
    <property type="evidence" value="ECO:0007669"/>
    <property type="project" value="UniProtKB-KW"/>
</dbReference>
<evidence type="ECO:0000259" key="6">
    <source>
        <dbReference type="SMART" id="SM00849"/>
    </source>
</evidence>
<dbReference type="InterPro" id="IPR051013">
    <property type="entry name" value="MBL_superfamily_lactonases"/>
</dbReference>
<dbReference type="SUPFAM" id="SSF56281">
    <property type="entry name" value="Metallo-hydrolase/oxidoreductase"/>
    <property type="match status" value="1"/>
</dbReference>
<dbReference type="PANTHER" id="PTHR42978">
    <property type="entry name" value="QUORUM-QUENCHING LACTONASE YTNP-RELATED-RELATED"/>
    <property type="match status" value="1"/>
</dbReference>
<keyword evidence="3 7" id="KW-0378">Hydrolase</keyword>
<keyword evidence="5" id="KW-0732">Signal</keyword>
<dbReference type="Proteomes" id="UP000256845">
    <property type="component" value="Unassembled WGS sequence"/>
</dbReference>
<dbReference type="SMART" id="SM00849">
    <property type="entry name" value="Lactamase_B"/>
    <property type="match status" value="1"/>
</dbReference>
<evidence type="ECO:0000313" key="8">
    <source>
        <dbReference type="Proteomes" id="UP000256845"/>
    </source>
</evidence>
<dbReference type="PANTHER" id="PTHR42978:SF6">
    <property type="entry name" value="QUORUM-QUENCHING LACTONASE YTNP-RELATED"/>
    <property type="match status" value="1"/>
</dbReference>
<organism evidence="7 8">
    <name type="scientific">Aestuariispira insulae</name>
    <dbReference type="NCBI Taxonomy" id="1461337"/>
    <lineage>
        <taxon>Bacteria</taxon>
        <taxon>Pseudomonadati</taxon>
        <taxon>Pseudomonadota</taxon>
        <taxon>Alphaproteobacteria</taxon>
        <taxon>Rhodospirillales</taxon>
        <taxon>Kiloniellaceae</taxon>
        <taxon>Aestuariispira</taxon>
    </lineage>
</organism>
<keyword evidence="4" id="KW-0862">Zinc</keyword>
<comment type="caution">
    <text evidence="7">The sequence shown here is derived from an EMBL/GenBank/DDBJ whole genome shotgun (WGS) entry which is preliminary data.</text>
</comment>
<accession>A0A3D9HQ00</accession>
<dbReference type="Pfam" id="PF00753">
    <property type="entry name" value="Lactamase_B"/>
    <property type="match status" value="1"/>
</dbReference>
<sequence>MISPSLSSRFASTVSAAALLTAGLLMASPVFQPGMAHAESAAMAAPMEKAQAGFYRLRVGDVNVIAVSDGTVPLDMGVLHGDADHVHELLVRSHQASPVQTSVNAYLIELEDRLVMVDAGTADRFGPSLDKLEMSIRNAGYTPDDITDILITHIHLDHAGGLAAHGKMRFPNATIHVDKTELDFWMDTEQQAKAADHHKPGFDMAREVMTPYLEKGQVNAFEDHAELFPGLTTIPTPGHTPGHSFYQLESKGEKLVFWGDIMHVAEVQFPDPSVTILFDIDPKAAETQRKRVFADAAKNGTLVAPAHVSFPGFGRLRADGDSYDWLPVTYVNDAVIPSN</sequence>
<keyword evidence="8" id="KW-1185">Reference proteome</keyword>
<evidence type="ECO:0000256" key="3">
    <source>
        <dbReference type="ARBA" id="ARBA00022801"/>
    </source>
</evidence>
<evidence type="ECO:0000256" key="2">
    <source>
        <dbReference type="ARBA" id="ARBA00022723"/>
    </source>
</evidence>
<feature type="domain" description="Metallo-beta-lactamase" evidence="6">
    <location>
        <begin position="102"/>
        <end position="307"/>
    </location>
</feature>
<reference evidence="7 8" key="1">
    <citation type="submission" date="2018-07" db="EMBL/GenBank/DDBJ databases">
        <title>Genomic Encyclopedia of Type Strains, Phase III (KMG-III): the genomes of soil and plant-associated and newly described type strains.</title>
        <authorList>
            <person name="Whitman W."/>
        </authorList>
    </citation>
    <scope>NUCLEOTIDE SEQUENCE [LARGE SCALE GENOMIC DNA]</scope>
    <source>
        <strain evidence="7 8">CECT 8488</strain>
    </source>
</reference>